<name>A0A0P6XJ07_9CHLR</name>
<reference evidence="2 3" key="1">
    <citation type="submission" date="2015-07" db="EMBL/GenBank/DDBJ databases">
        <title>Whole genome sequence of Herpetosiphon geysericola DSM 7119.</title>
        <authorList>
            <person name="Hemp J."/>
            <person name="Ward L.M."/>
            <person name="Pace L.A."/>
            <person name="Fischer W.W."/>
        </authorList>
    </citation>
    <scope>NUCLEOTIDE SEQUENCE [LARGE SCALE GENOMIC DNA]</scope>
    <source>
        <strain evidence="2 3">DSM 7119</strain>
    </source>
</reference>
<dbReference type="Pfam" id="PF11028">
    <property type="entry name" value="TMEM260-like"/>
    <property type="match status" value="1"/>
</dbReference>
<dbReference type="OrthoDB" id="144153at2"/>
<feature type="transmembrane region" description="Helical" evidence="1">
    <location>
        <begin position="365"/>
        <end position="384"/>
    </location>
</feature>
<gene>
    <name evidence="2" type="ORF">SE18_23935</name>
</gene>
<feature type="transmembrane region" description="Helical" evidence="1">
    <location>
        <begin position="146"/>
        <end position="167"/>
    </location>
</feature>
<proteinExistence type="predicted"/>
<dbReference type="InterPro" id="IPR021280">
    <property type="entry name" value="TMEM260-like"/>
</dbReference>
<dbReference type="PANTHER" id="PTHR16214:SF3">
    <property type="entry name" value="TRANSMEMBRANE PROTEIN 260"/>
    <property type="match status" value="1"/>
</dbReference>
<dbReference type="RefSeq" id="WP_054536999.1">
    <property type="nucleotide sequence ID" value="NZ_LGKP01000040.1"/>
</dbReference>
<sequence length="455" mass="50405">MNPQTVKQSAHYITQQSRQWMDQVVPWLIVGLLLPVYWLMRSPTISTAYGSSDSGELATALWFGAVPHPPGSPTYLLVGQVALHWFGGEPAQRLALLSGVATALSAGIVAACVGLSASDQPRSIRWSAMLAAGLGLGLSQRIWQQALVVEVYALANLFQALLLWLSLRWQRWQHTSTLAALGLVLGLGLGVQLPVAAWLVGFGVWWFKAKWAIKWQQLGLLLLMLLLGVSSYLVLPWRGAAVPQASWGDWSNVTGAISHISASEYRYLVGAVPLSEQLQRFILAIRDLLASYWWIVGPLLIGCGWLKMTLGQRWLLGGWAGVTLLWAISYGGADAQVYLLPIHGLAAWLLGMGVVWLAQRPKLASWIWLAPMLLLICLPLGWHYSLRGQTQNRDQAIALLQQQPTNGQLLSNDDQTTFSAWYVQAVLGVRPDVQIIDQRLQQQLWYQRREGLSTR</sequence>
<evidence type="ECO:0000256" key="1">
    <source>
        <dbReference type="SAM" id="Phobius"/>
    </source>
</evidence>
<organism evidence="2 3">
    <name type="scientific">Herpetosiphon geysericola</name>
    <dbReference type="NCBI Taxonomy" id="70996"/>
    <lineage>
        <taxon>Bacteria</taxon>
        <taxon>Bacillati</taxon>
        <taxon>Chloroflexota</taxon>
        <taxon>Chloroflexia</taxon>
        <taxon>Herpetosiphonales</taxon>
        <taxon>Herpetosiphonaceae</taxon>
        <taxon>Herpetosiphon</taxon>
    </lineage>
</organism>
<comment type="caution">
    <text evidence="2">The sequence shown here is derived from an EMBL/GenBank/DDBJ whole genome shotgun (WGS) entry which is preliminary data.</text>
</comment>
<feature type="transmembrane region" description="Helical" evidence="1">
    <location>
        <begin position="179"/>
        <end position="206"/>
    </location>
</feature>
<keyword evidence="1" id="KW-0812">Transmembrane</keyword>
<protein>
    <recommendedName>
        <fullName evidence="4">Glycosyltransferase RgtA/B/C/D-like domain-containing protein</fullName>
    </recommendedName>
</protein>
<feature type="transmembrane region" description="Helical" evidence="1">
    <location>
        <begin position="123"/>
        <end position="139"/>
    </location>
</feature>
<evidence type="ECO:0008006" key="4">
    <source>
        <dbReference type="Google" id="ProtNLM"/>
    </source>
</evidence>
<keyword evidence="3" id="KW-1185">Reference proteome</keyword>
<keyword evidence="1" id="KW-1133">Transmembrane helix</keyword>
<feature type="transmembrane region" description="Helical" evidence="1">
    <location>
        <begin position="94"/>
        <end position="117"/>
    </location>
</feature>
<dbReference type="PANTHER" id="PTHR16214">
    <property type="entry name" value="TRANSMEMBRANE PROTEIN 260"/>
    <property type="match status" value="1"/>
</dbReference>
<feature type="transmembrane region" description="Helical" evidence="1">
    <location>
        <begin position="24"/>
        <end position="40"/>
    </location>
</feature>
<feature type="transmembrane region" description="Helical" evidence="1">
    <location>
        <begin position="218"/>
        <end position="237"/>
    </location>
</feature>
<dbReference type="Proteomes" id="UP000050277">
    <property type="component" value="Unassembled WGS sequence"/>
</dbReference>
<dbReference type="AlphaFoldDB" id="A0A0P6XJ07"/>
<evidence type="ECO:0000313" key="3">
    <source>
        <dbReference type="Proteomes" id="UP000050277"/>
    </source>
</evidence>
<keyword evidence="1" id="KW-0472">Membrane</keyword>
<dbReference type="InterPro" id="IPR052724">
    <property type="entry name" value="GT117_domain-containing"/>
</dbReference>
<feature type="transmembrane region" description="Helical" evidence="1">
    <location>
        <begin position="338"/>
        <end position="358"/>
    </location>
</feature>
<dbReference type="EMBL" id="LGKP01000040">
    <property type="protein sequence ID" value="KPL80132.1"/>
    <property type="molecule type" value="Genomic_DNA"/>
</dbReference>
<feature type="transmembrane region" description="Helical" evidence="1">
    <location>
        <begin position="314"/>
        <end position="332"/>
    </location>
</feature>
<evidence type="ECO:0000313" key="2">
    <source>
        <dbReference type="EMBL" id="KPL80132.1"/>
    </source>
</evidence>
<dbReference type="STRING" id="70996.SE18_23935"/>
<feature type="transmembrane region" description="Helical" evidence="1">
    <location>
        <begin position="281"/>
        <end position="302"/>
    </location>
</feature>
<accession>A0A0P6XJ07</accession>